<dbReference type="SUPFAM" id="SSF53187">
    <property type="entry name" value="Zn-dependent exopeptidases"/>
    <property type="match status" value="1"/>
</dbReference>
<sequence length="262" mass="28810">MAPTVIIDPGHGGIDPGGGTNALFAEKDLVLKISLYQQRRFAELNISATLTRTTDQTLESEARAALVKSSGARFCLSNHINAGGGQGAELIYSIYGTAAFPRAMALELQAAGMAVRRVYTRTYPGNAKQDYYFMHRDTGNVETVIIEYGFADNAQDAQLLNTKWQSLAEAVVKGFCTYNKLPYTPPKIQAPPTDTPAPSTPGTGQPNTPAADWKQEAVEWLYEQGLLTDATWRNQIDQPLPLWAEAILLRRLYEKLTNRDEA</sequence>
<dbReference type="Proteomes" id="UP000271031">
    <property type="component" value="Unassembled WGS sequence"/>
</dbReference>
<evidence type="ECO:0000259" key="3">
    <source>
        <dbReference type="SMART" id="SM00646"/>
    </source>
</evidence>
<dbReference type="Pfam" id="PF01520">
    <property type="entry name" value="Amidase_3"/>
    <property type="match status" value="1"/>
</dbReference>
<accession>A0A3M8DXL6</accession>
<keyword evidence="1" id="KW-0378">Hydrolase</keyword>
<dbReference type="EMBL" id="RHHQ01000003">
    <property type="protein sequence ID" value="RNB92285.1"/>
    <property type="molecule type" value="Genomic_DNA"/>
</dbReference>
<proteinExistence type="predicted"/>
<dbReference type="CDD" id="cd02696">
    <property type="entry name" value="MurNAc-LAA"/>
    <property type="match status" value="1"/>
</dbReference>
<gene>
    <name evidence="4" type="ORF">EDM56_00875</name>
</gene>
<name>A0A3M8DXL6_9BACL</name>
<feature type="region of interest" description="Disordered" evidence="2">
    <location>
        <begin position="186"/>
        <end position="211"/>
    </location>
</feature>
<dbReference type="InterPro" id="IPR050695">
    <property type="entry name" value="N-acetylmuramoyl_amidase_3"/>
</dbReference>
<dbReference type="AlphaFoldDB" id="A0A3M8DXL6"/>
<dbReference type="RefSeq" id="WP_122915991.1">
    <property type="nucleotide sequence ID" value="NZ_RHHQ01000003.1"/>
</dbReference>
<feature type="domain" description="MurNAc-LAA" evidence="3">
    <location>
        <begin position="64"/>
        <end position="176"/>
    </location>
</feature>
<dbReference type="Gene3D" id="3.40.630.40">
    <property type="entry name" value="Zn-dependent exopeptidases"/>
    <property type="match status" value="1"/>
</dbReference>
<dbReference type="GO" id="GO:0009253">
    <property type="term" value="P:peptidoglycan catabolic process"/>
    <property type="evidence" value="ECO:0007669"/>
    <property type="project" value="InterPro"/>
</dbReference>
<dbReference type="OrthoDB" id="9763643at2"/>
<evidence type="ECO:0000313" key="4">
    <source>
        <dbReference type="EMBL" id="RNB92285.1"/>
    </source>
</evidence>
<keyword evidence="5" id="KW-1185">Reference proteome</keyword>
<reference evidence="4 5" key="1">
    <citation type="submission" date="2018-10" db="EMBL/GenBank/DDBJ databases">
        <title>Phylogenomics of Brevibacillus.</title>
        <authorList>
            <person name="Dunlap C."/>
        </authorList>
    </citation>
    <scope>NUCLEOTIDE SEQUENCE [LARGE SCALE GENOMIC DNA]</scope>
    <source>
        <strain evidence="4 5">JCM 15716</strain>
    </source>
</reference>
<dbReference type="GO" id="GO:0030288">
    <property type="term" value="C:outer membrane-bounded periplasmic space"/>
    <property type="evidence" value="ECO:0007669"/>
    <property type="project" value="TreeGrafter"/>
</dbReference>
<dbReference type="InterPro" id="IPR002508">
    <property type="entry name" value="MurNAc-LAA_cat"/>
</dbReference>
<evidence type="ECO:0000256" key="1">
    <source>
        <dbReference type="ARBA" id="ARBA00022801"/>
    </source>
</evidence>
<comment type="caution">
    <text evidence="4">The sequence shown here is derived from an EMBL/GenBank/DDBJ whole genome shotgun (WGS) entry which is preliminary data.</text>
</comment>
<evidence type="ECO:0000256" key="2">
    <source>
        <dbReference type="SAM" id="MobiDB-lite"/>
    </source>
</evidence>
<evidence type="ECO:0000313" key="5">
    <source>
        <dbReference type="Proteomes" id="UP000271031"/>
    </source>
</evidence>
<dbReference type="GO" id="GO:0008745">
    <property type="term" value="F:N-acetylmuramoyl-L-alanine amidase activity"/>
    <property type="evidence" value="ECO:0007669"/>
    <property type="project" value="InterPro"/>
</dbReference>
<organism evidence="4 5">
    <name type="scientific">Brevibacillus fluminis</name>
    <dbReference type="NCBI Taxonomy" id="511487"/>
    <lineage>
        <taxon>Bacteria</taxon>
        <taxon>Bacillati</taxon>
        <taxon>Bacillota</taxon>
        <taxon>Bacilli</taxon>
        <taxon>Bacillales</taxon>
        <taxon>Paenibacillaceae</taxon>
        <taxon>Brevibacillus</taxon>
    </lineage>
</organism>
<protein>
    <submittedName>
        <fullName evidence="4">N-acetylmuramoyl-L-alanine amidase</fullName>
    </submittedName>
</protein>
<dbReference type="PANTHER" id="PTHR30404">
    <property type="entry name" value="N-ACETYLMURAMOYL-L-ALANINE AMIDASE"/>
    <property type="match status" value="1"/>
</dbReference>
<feature type="compositionally biased region" description="Pro residues" evidence="2">
    <location>
        <begin position="186"/>
        <end position="199"/>
    </location>
</feature>
<dbReference type="SMART" id="SM00646">
    <property type="entry name" value="Ami_3"/>
    <property type="match status" value="1"/>
</dbReference>
<dbReference type="PANTHER" id="PTHR30404:SF0">
    <property type="entry name" value="N-ACETYLMURAMOYL-L-ALANINE AMIDASE AMIC"/>
    <property type="match status" value="1"/>
</dbReference>